<dbReference type="Proteomes" id="UP001165186">
    <property type="component" value="Unassembled WGS sequence"/>
</dbReference>
<reference evidence="1" key="1">
    <citation type="submission" date="2024-09" db="EMBL/GenBank/DDBJ databases">
        <title>Draft Genome Sequences of Neofusicoccum parvum.</title>
        <authorList>
            <person name="Ashida A."/>
            <person name="Camagna M."/>
            <person name="Tanaka A."/>
            <person name="Takemoto D."/>
        </authorList>
    </citation>
    <scope>NUCLEOTIDE SEQUENCE</scope>
    <source>
        <strain evidence="1">PPO83</strain>
    </source>
</reference>
<accession>A0ACB5S1H8</accession>
<evidence type="ECO:0000313" key="1">
    <source>
        <dbReference type="EMBL" id="GME26629.1"/>
    </source>
</evidence>
<keyword evidence="2" id="KW-1185">Reference proteome</keyword>
<organism evidence="1 2">
    <name type="scientific">Neofusicoccum parvum</name>
    <dbReference type="NCBI Taxonomy" id="310453"/>
    <lineage>
        <taxon>Eukaryota</taxon>
        <taxon>Fungi</taxon>
        <taxon>Dikarya</taxon>
        <taxon>Ascomycota</taxon>
        <taxon>Pezizomycotina</taxon>
        <taxon>Dothideomycetes</taxon>
        <taxon>Dothideomycetes incertae sedis</taxon>
        <taxon>Botryosphaeriales</taxon>
        <taxon>Botryosphaeriaceae</taxon>
        <taxon>Neofusicoccum</taxon>
    </lineage>
</organism>
<gene>
    <name evidence="1" type="primary">g9704</name>
    <name evidence="1" type="ORF">NpPPO83_00009704</name>
</gene>
<comment type="caution">
    <text evidence="1">The sequence shown here is derived from an EMBL/GenBank/DDBJ whole genome shotgun (WGS) entry which is preliminary data.</text>
</comment>
<protein>
    <submittedName>
        <fullName evidence="1">Uncharacterized protein</fullName>
    </submittedName>
</protein>
<proteinExistence type="predicted"/>
<dbReference type="EMBL" id="BSXG01000029">
    <property type="protein sequence ID" value="GME26629.1"/>
    <property type="molecule type" value="Genomic_DNA"/>
</dbReference>
<name>A0ACB5S1H8_9PEZI</name>
<evidence type="ECO:0000313" key="2">
    <source>
        <dbReference type="Proteomes" id="UP001165186"/>
    </source>
</evidence>
<sequence length="290" mass="31044">MTEDIPRNHPFDPKTVHLNDHYEEADTADKTYDLINDPLPRFTDWPLDFYDTSPMRRAFAPAPSAHPPPAPQPSRRSSSYTSPWSDLSGGGGGARAPTQPTPPLSGTTTEARIEYVMACARAASFESLDAALCAYYTTAFAEGSACANAQWLSRRRRLPALLDALRAAAAGWSPWEAQAWQDAVLRAGEAVMVEERRALGVSGGGGVLADVEGLLGAARAGERWGGALRGLQGKLPNLWSLVTAILLDGSGRPDSSYHSRLIVAVVTILCLADHASLEHISQLVASILTV</sequence>